<sequence length="166" mass="17991">MEEVTSSIPVRSANLLQNFTPGSRTSWVSFGLAPHEPSCIQYFMTPRRPSVVIINDHIDTCTGLAELLELDGFEAYSCFSGVEGLYQVTIRTPDAVLLDMNMPGMSGLEVCAAIRNRQSIANTAIVFHSGEQKPANLDGADAFLTYPVPLDILAAVLRATISKRSA</sequence>
<dbReference type="PANTHER" id="PTHR44591:SF3">
    <property type="entry name" value="RESPONSE REGULATORY DOMAIN-CONTAINING PROTEIN"/>
    <property type="match status" value="1"/>
</dbReference>
<evidence type="ECO:0000256" key="2">
    <source>
        <dbReference type="PROSITE-ProRule" id="PRU00169"/>
    </source>
</evidence>
<dbReference type="SMART" id="SM00448">
    <property type="entry name" value="REC"/>
    <property type="match status" value="1"/>
</dbReference>
<organism evidence="4 5">
    <name type="scientific">Terriglobus roseus</name>
    <dbReference type="NCBI Taxonomy" id="392734"/>
    <lineage>
        <taxon>Bacteria</taxon>
        <taxon>Pseudomonadati</taxon>
        <taxon>Acidobacteriota</taxon>
        <taxon>Terriglobia</taxon>
        <taxon>Terriglobales</taxon>
        <taxon>Acidobacteriaceae</taxon>
        <taxon>Terriglobus</taxon>
    </lineage>
</organism>
<dbReference type="PANTHER" id="PTHR44591">
    <property type="entry name" value="STRESS RESPONSE REGULATOR PROTEIN 1"/>
    <property type="match status" value="1"/>
</dbReference>
<dbReference type="GO" id="GO:0000160">
    <property type="term" value="P:phosphorelay signal transduction system"/>
    <property type="evidence" value="ECO:0007669"/>
    <property type="project" value="InterPro"/>
</dbReference>
<dbReference type="OrthoDB" id="119298at2"/>
<evidence type="ECO:0000313" key="5">
    <source>
        <dbReference type="Proteomes" id="UP000182409"/>
    </source>
</evidence>
<name>A0A1H4M4Z0_9BACT</name>
<feature type="domain" description="Response regulatory" evidence="3">
    <location>
        <begin position="50"/>
        <end position="161"/>
    </location>
</feature>
<accession>A0A1H4M4Z0</accession>
<dbReference type="Gene3D" id="3.40.50.2300">
    <property type="match status" value="1"/>
</dbReference>
<dbReference type="InterPro" id="IPR011006">
    <property type="entry name" value="CheY-like_superfamily"/>
</dbReference>
<evidence type="ECO:0000259" key="3">
    <source>
        <dbReference type="PROSITE" id="PS50110"/>
    </source>
</evidence>
<gene>
    <name evidence="4" type="ORF">SAMN05443244_1823</name>
</gene>
<evidence type="ECO:0000256" key="1">
    <source>
        <dbReference type="ARBA" id="ARBA00022553"/>
    </source>
</evidence>
<keyword evidence="1 2" id="KW-0597">Phosphoprotein</keyword>
<feature type="modified residue" description="4-aspartylphosphate" evidence="2">
    <location>
        <position position="99"/>
    </location>
</feature>
<dbReference type="InterPro" id="IPR050595">
    <property type="entry name" value="Bact_response_regulator"/>
</dbReference>
<dbReference type="AlphaFoldDB" id="A0A1H4M4Z0"/>
<dbReference type="PROSITE" id="PS50110">
    <property type="entry name" value="RESPONSE_REGULATORY"/>
    <property type="match status" value="1"/>
</dbReference>
<dbReference type="EMBL" id="FNSD01000001">
    <property type="protein sequence ID" value="SEB78140.1"/>
    <property type="molecule type" value="Genomic_DNA"/>
</dbReference>
<dbReference type="Pfam" id="PF00072">
    <property type="entry name" value="Response_reg"/>
    <property type="match status" value="1"/>
</dbReference>
<reference evidence="4 5" key="1">
    <citation type="submission" date="2016-10" db="EMBL/GenBank/DDBJ databases">
        <authorList>
            <person name="de Groot N.N."/>
        </authorList>
    </citation>
    <scope>NUCLEOTIDE SEQUENCE [LARGE SCALE GENOMIC DNA]</scope>
    <source>
        <strain evidence="4 5">AB35.6</strain>
    </source>
</reference>
<proteinExistence type="predicted"/>
<dbReference type="SUPFAM" id="SSF52172">
    <property type="entry name" value="CheY-like"/>
    <property type="match status" value="1"/>
</dbReference>
<protein>
    <submittedName>
        <fullName evidence="4">Two-component system, OmpR family, response regulator PrrA</fullName>
    </submittedName>
</protein>
<dbReference type="Proteomes" id="UP000182409">
    <property type="component" value="Unassembled WGS sequence"/>
</dbReference>
<dbReference type="InterPro" id="IPR001789">
    <property type="entry name" value="Sig_transdc_resp-reg_receiver"/>
</dbReference>
<evidence type="ECO:0000313" key="4">
    <source>
        <dbReference type="EMBL" id="SEB78140.1"/>
    </source>
</evidence>